<evidence type="ECO:0000313" key="5">
    <source>
        <dbReference type="EMBL" id="BAB05680.1"/>
    </source>
</evidence>
<reference evidence="5 6" key="1">
    <citation type="journal article" date="2000" name="Nucleic Acids Res.">
        <title>Complete genome sequence of the alkaliphilic bacterium Bacillus halodurans and genomic sequence comparison with Bacillus subtilis.</title>
        <authorList>
            <person name="Takami H."/>
            <person name="Nakasone K."/>
            <person name="Takaki Y."/>
            <person name="Maeno G."/>
            <person name="Sasaki R."/>
            <person name="Masui N."/>
            <person name="Fuji F."/>
            <person name="Hirama C."/>
            <person name="Nakamura Y."/>
            <person name="Ogasawara N."/>
            <person name="Kuhara S."/>
            <person name="Horikoshi K."/>
        </authorList>
    </citation>
    <scope>NUCLEOTIDE SEQUENCE [LARGE SCALE GENOMIC DNA]</scope>
    <source>
        <strain evidence="6">ATCC BAA-125 / DSM 18197 / FERM 7344 / JCM 9153 / C-125</strain>
    </source>
</reference>
<feature type="domain" description="N-acetyltransferase" evidence="4">
    <location>
        <begin position="3"/>
        <end position="171"/>
    </location>
</feature>
<dbReference type="HOGENOM" id="CLU_013985_40_2_9"/>
<organism evidence="5 6">
    <name type="scientific">Halalkalibacterium halodurans (strain ATCC BAA-125 / DSM 18197 / FERM 7344 / JCM 9153 / C-125)</name>
    <name type="common">Bacillus halodurans</name>
    <dbReference type="NCBI Taxonomy" id="272558"/>
    <lineage>
        <taxon>Bacteria</taxon>
        <taxon>Bacillati</taxon>
        <taxon>Bacillota</taxon>
        <taxon>Bacilli</taxon>
        <taxon>Bacillales</taxon>
        <taxon>Bacillaceae</taxon>
        <taxon>Halalkalibacterium (ex Joshi et al. 2022)</taxon>
    </lineage>
</organism>
<evidence type="ECO:0000259" key="4">
    <source>
        <dbReference type="PROSITE" id="PS51186"/>
    </source>
</evidence>
<dbReference type="STRING" id="272558.gene:10727859"/>
<protein>
    <submittedName>
        <fullName evidence="5">BH1961 protein</fullName>
    </submittedName>
</protein>
<dbReference type="InterPro" id="IPR051531">
    <property type="entry name" value="N-acetyltransferase"/>
</dbReference>
<evidence type="ECO:0000256" key="1">
    <source>
        <dbReference type="ARBA" id="ARBA00022679"/>
    </source>
</evidence>
<dbReference type="SUPFAM" id="SSF55729">
    <property type="entry name" value="Acyl-CoA N-acyltransferases (Nat)"/>
    <property type="match status" value="1"/>
</dbReference>
<dbReference type="PANTHER" id="PTHR43792:SF8">
    <property type="entry name" value="[RIBOSOMAL PROTEIN US5]-ALANINE N-ACETYLTRANSFERASE"/>
    <property type="match status" value="1"/>
</dbReference>
<dbReference type="InterPro" id="IPR000182">
    <property type="entry name" value="GNAT_dom"/>
</dbReference>
<name>Q9KBG6_HALH5</name>
<dbReference type="PROSITE" id="PS51186">
    <property type="entry name" value="GNAT"/>
    <property type="match status" value="1"/>
</dbReference>
<gene>
    <name evidence="5" type="ordered locus">BH1961</name>
</gene>
<sequence length="175" mass="20144">MEIKIEPLTEEDANALYFFECENRSFFEKMVPSRGEHYYQFDFFLERHRELLLEQSKRTSYFYLIKDLSGMIVGRINLVDVDQVNGIASIGYRIGESYTGRGIANQAVAILLTLPGLEEIKEIRAVTTSHNIASQKILERHYFKQTHVGDDVECNGETVTMLHFVWTRASKGIQG</sequence>
<dbReference type="GO" id="GO:0008999">
    <property type="term" value="F:protein-N-terminal-alanine acetyltransferase activity"/>
    <property type="evidence" value="ECO:0007669"/>
    <property type="project" value="TreeGrafter"/>
</dbReference>
<dbReference type="AlphaFoldDB" id="Q9KBG6"/>
<dbReference type="Proteomes" id="UP000001258">
    <property type="component" value="Chromosome"/>
</dbReference>
<keyword evidence="6" id="KW-1185">Reference proteome</keyword>
<dbReference type="Gene3D" id="3.40.630.30">
    <property type="match status" value="1"/>
</dbReference>
<proteinExistence type="inferred from homology"/>
<keyword evidence="2" id="KW-0012">Acyltransferase</keyword>
<dbReference type="PANTHER" id="PTHR43792">
    <property type="entry name" value="GNAT FAMILY, PUTATIVE (AFU_ORTHOLOGUE AFUA_3G00765)-RELATED-RELATED"/>
    <property type="match status" value="1"/>
</dbReference>
<dbReference type="eggNOG" id="COG1670">
    <property type="taxonomic scope" value="Bacteria"/>
</dbReference>
<comment type="similarity">
    <text evidence="3">Belongs to the acetyltransferase family. RimJ subfamily.</text>
</comment>
<dbReference type="EMBL" id="BA000004">
    <property type="protein sequence ID" value="BAB05680.1"/>
    <property type="molecule type" value="Genomic_DNA"/>
</dbReference>
<evidence type="ECO:0000256" key="2">
    <source>
        <dbReference type="ARBA" id="ARBA00023315"/>
    </source>
</evidence>
<accession>Q9KBG6</accession>
<dbReference type="KEGG" id="bha:BH1961"/>
<evidence type="ECO:0000256" key="3">
    <source>
        <dbReference type="ARBA" id="ARBA00038502"/>
    </source>
</evidence>
<dbReference type="PIR" id="A83895">
    <property type="entry name" value="A83895"/>
</dbReference>
<dbReference type="OrthoDB" id="9801656at2"/>
<dbReference type="Pfam" id="PF13302">
    <property type="entry name" value="Acetyltransf_3"/>
    <property type="match status" value="1"/>
</dbReference>
<dbReference type="InterPro" id="IPR016181">
    <property type="entry name" value="Acyl_CoA_acyltransferase"/>
</dbReference>
<dbReference type="GO" id="GO:0005737">
    <property type="term" value="C:cytoplasm"/>
    <property type="evidence" value="ECO:0007669"/>
    <property type="project" value="TreeGrafter"/>
</dbReference>
<keyword evidence="1" id="KW-0808">Transferase</keyword>
<evidence type="ECO:0000313" key="6">
    <source>
        <dbReference type="Proteomes" id="UP000001258"/>
    </source>
</evidence>